<evidence type="ECO:0000313" key="3">
    <source>
        <dbReference type="EMBL" id="CAB3388659.1"/>
    </source>
</evidence>
<comment type="caution">
    <text evidence="3">The sequence shown here is derived from an EMBL/GenBank/DDBJ whole genome shotgun (WGS) entry which is preliminary data.</text>
</comment>
<keyword evidence="4" id="KW-1185">Reference proteome</keyword>
<gene>
    <name evidence="3" type="ORF">CLODIP_2_CD00381</name>
</gene>
<keyword evidence="2" id="KW-0812">Transmembrane</keyword>
<feature type="region of interest" description="Disordered" evidence="1">
    <location>
        <begin position="36"/>
        <end position="68"/>
    </location>
</feature>
<evidence type="ECO:0000256" key="1">
    <source>
        <dbReference type="SAM" id="MobiDB-lite"/>
    </source>
</evidence>
<keyword evidence="2" id="KW-1133">Transmembrane helix</keyword>
<feature type="transmembrane region" description="Helical" evidence="2">
    <location>
        <begin position="6"/>
        <end position="32"/>
    </location>
</feature>
<accession>A0A8S1E5G7</accession>
<dbReference type="AlphaFoldDB" id="A0A8S1E5G7"/>
<name>A0A8S1E5G7_9INSE</name>
<evidence type="ECO:0000313" key="4">
    <source>
        <dbReference type="Proteomes" id="UP000494165"/>
    </source>
</evidence>
<dbReference type="PROSITE" id="PS51257">
    <property type="entry name" value="PROKAR_LIPOPROTEIN"/>
    <property type="match status" value="1"/>
</dbReference>
<evidence type="ECO:0000256" key="2">
    <source>
        <dbReference type="SAM" id="Phobius"/>
    </source>
</evidence>
<organism evidence="3 4">
    <name type="scientific">Cloeon dipterum</name>
    <dbReference type="NCBI Taxonomy" id="197152"/>
    <lineage>
        <taxon>Eukaryota</taxon>
        <taxon>Metazoa</taxon>
        <taxon>Ecdysozoa</taxon>
        <taxon>Arthropoda</taxon>
        <taxon>Hexapoda</taxon>
        <taxon>Insecta</taxon>
        <taxon>Pterygota</taxon>
        <taxon>Palaeoptera</taxon>
        <taxon>Ephemeroptera</taxon>
        <taxon>Pisciforma</taxon>
        <taxon>Baetidae</taxon>
        <taxon>Cloeon</taxon>
    </lineage>
</organism>
<feature type="compositionally biased region" description="Polar residues" evidence="1">
    <location>
        <begin position="50"/>
        <end position="61"/>
    </location>
</feature>
<dbReference type="EMBL" id="CADEPI010000848">
    <property type="protein sequence ID" value="CAB3388659.1"/>
    <property type="molecule type" value="Genomic_DNA"/>
</dbReference>
<proteinExistence type="predicted"/>
<protein>
    <submittedName>
        <fullName evidence="3">Uncharacterized protein</fullName>
    </submittedName>
</protein>
<reference evidence="3 4" key="1">
    <citation type="submission" date="2020-04" db="EMBL/GenBank/DDBJ databases">
        <authorList>
            <person name="Alioto T."/>
            <person name="Alioto T."/>
            <person name="Gomez Garrido J."/>
        </authorList>
    </citation>
    <scope>NUCLEOTIDE SEQUENCE [LARGE SCALE GENOMIC DNA]</scope>
</reference>
<sequence length="68" mass="7322">MELARQSAIVPAACLGALLLAVVIAVAACLATRRRRQRARRRRNVGMGTEGNQSDKTTLLTEGSEVED</sequence>
<keyword evidence="2" id="KW-0472">Membrane</keyword>
<dbReference type="Proteomes" id="UP000494165">
    <property type="component" value="Unassembled WGS sequence"/>
</dbReference>